<gene>
    <name evidence="34" type="ORF">CXQ85_001914</name>
</gene>
<dbReference type="PANTHER" id="PTHR19876">
    <property type="entry name" value="COATOMER"/>
    <property type="match status" value="1"/>
</dbReference>
<keyword evidence="13" id="KW-0812">Transmembrane</keyword>
<evidence type="ECO:0000256" key="3">
    <source>
        <dbReference type="ARBA" id="ARBA00004389"/>
    </source>
</evidence>
<proteinExistence type="inferred from homology"/>
<evidence type="ECO:0000256" key="27">
    <source>
        <dbReference type="ARBA" id="ARBA00045065"/>
    </source>
</evidence>
<dbReference type="InterPro" id="IPR038013">
    <property type="entry name" value="ALG11"/>
</dbReference>
<dbReference type="GO" id="GO:0030126">
    <property type="term" value="C:COPI vesicle coat"/>
    <property type="evidence" value="ECO:0007669"/>
    <property type="project" value="TreeGrafter"/>
</dbReference>
<dbReference type="Pfam" id="PF00534">
    <property type="entry name" value="Glycos_transf_1"/>
    <property type="match status" value="1"/>
</dbReference>
<feature type="repeat" description="WD" evidence="28">
    <location>
        <begin position="593"/>
        <end position="634"/>
    </location>
</feature>
<keyword evidence="20" id="KW-0472">Membrane</keyword>
<evidence type="ECO:0000259" key="33">
    <source>
        <dbReference type="Pfam" id="PF23953"/>
    </source>
</evidence>
<dbReference type="GO" id="GO:0006886">
    <property type="term" value="P:intracellular protein transport"/>
    <property type="evidence" value="ECO:0007669"/>
    <property type="project" value="InterPro"/>
</dbReference>
<evidence type="ECO:0000256" key="28">
    <source>
        <dbReference type="PROSITE-ProRule" id="PRU00221"/>
    </source>
</evidence>
<evidence type="ECO:0000256" key="17">
    <source>
        <dbReference type="ARBA" id="ARBA00022927"/>
    </source>
</evidence>
<dbReference type="CDD" id="cd03806">
    <property type="entry name" value="GT4_ALG11-like"/>
    <property type="match status" value="1"/>
</dbReference>
<evidence type="ECO:0000256" key="22">
    <source>
        <dbReference type="ARBA" id="ARBA00025536"/>
    </source>
</evidence>
<evidence type="ECO:0000313" key="34">
    <source>
        <dbReference type="EMBL" id="PVH20134.1"/>
    </source>
</evidence>
<evidence type="ECO:0000256" key="6">
    <source>
        <dbReference type="ARBA" id="ARBA00010844"/>
    </source>
</evidence>
<dbReference type="Gene3D" id="3.40.50.2000">
    <property type="entry name" value="Glycogen Phosphorylase B"/>
    <property type="match status" value="1"/>
</dbReference>
<feature type="chain" id="PRO_5016075484" description="GDP-Man:Man(3)GlcNAc(2)-PP-Dol alpha-1,2-mannosyltransferase" evidence="29">
    <location>
        <begin position="21"/>
        <end position="1474"/>
    </location>
</feature>
<evidence type="ECO:0000256" key="1">
    <source>
        <dbReference type="ARBA" id="ARBA00004255"/>
    </source>
</evidence>
<comment type="caution">
    <text evidence="34">The sequence shown here is derived from an EMBL/GenBank/DDBJ whole genome shotgun (WGS) entry which is preliminary data.</text>
</comment>
<evidence type="ECO:0000256" key="2">
    <source>
        <dbReference type="ARBA" id="ARBA00004347"/>
    </source>
</evidence>
<dbReference type="GO" id="GO:0006891">
    <property type="term" value="P:intra-Golgi vesicle-mediated transport"/>
    <property type="evidence" value="ECO:0007669"/>
    <property type="project" value="TreeGrafter"/>
</dbReference>
<dbReference type="InterPro" id="IPR020472">
    <property type="entry name" value="WD40_PAC1"/>
</dbReference>
<feature type="domain" description="ALG11 mannosyltransferase N-terminal" evidence="32">
    <location>
        <begin position="97"/>
        <end position="306"/>
    </location>
</feature>
<feature type="repeat" description="WD" evidence="28">
    <location>
        <begin position="677"/>
        <end position="718"/>
    </location>
</feature>
<evidence type="ECO:0000256" key="16">
    <source>
        <dbReference type="ARBA" id="ARBA00022892"/>
    </source>
</evidence>
<keyword evidence="10" id="KW-0963">Cytoplasm</keyword>
<evidence type="ECO:0000256" key="18">
    <source>
        <dbReference type="ARBA" id="ARBA00022989"/>
    </source>
</evidence>
<evidence type="ECO:0000256" key="21">
    <source>
        <dbReference type="ARBA" id="ARBA00023329"/>
    </source>
</evidence>
<dbReference type="GeneID" id="37007245"/>
<dbReference type="UniPathway" id="UPA00378"/>
<dbReference type="GO" id="GO:0006890">
    <property type="term" value="P:retrograde vesicle-mediated transport, Golgi to endoplasmic reticulum"/>
    <property type="evidence" value="ECO:0007669"/>
    <property type="project" value="TreeGrafter"/>
</dbReference>
<keyword evidence="12" id="KW-0328">Glycosyltransferase</keyword>
<feature type="repeat" description="WD" evidence="28">
    <location>
        <begin position="764"/>
        <end position="807"/>
    </location>
</feature>
<evidence type="ECO:0000259" key="32">
    <source>
        <dbReference type="Pfam" id="PF15924"/>
    </source>
</evidence>
<dbReference type="PRINTS" id="PR00320">
    <property type="entry name" value="GPROTEINBRPT"/>
</dbReference>
<dbReference type="PANTHER" id="PTHR19876:SF2">
    <property type="entry name" value="COATOMER SUBUNIT BETA"/>
    <property type="match status" value="1"/>
</dbReference>
<evidence type="ECO:0000256" key="8">
    <source>
        <dbReference type="ARBA" id="ARBA00022018"/>
    </source>
</evidence>
<comment type="similarity">
    <text evidence="6">Belongs to the WD repeat COPB2 family.</text>
</comment>
<comment type="similarity">
    <text evidence="5">Belongs to the glycosyltransferase group 1 family.</text>
</comment>
<dbReference type="FunFam" id="2.130.10.10:FF:000016">
    <property type="entry name" value="Coatomer alpha subunit, putative"/>
    <property type="match status" value="1"/>
</dbReference>
<dbReference type="SMART" id="SM00320">
    <property type="entry name" value="WD40"/>
    <property type="match status" value="7"/>
</dbReference>
<keyword evidence="14" id="KW-0677">Repeat</keyword>
<dbReference type="OrthoDB" id="10261470at2759"/>
<dbReference type="Gene3D" id="2.130.10.10">
    <property type="entry name" value="YVTN repeat-like/Quinoprotein amine dehydrogenase"/>
    <property type="match status" value="1"/>
</dbReference>
<dbReference type="FunFam" id="1.25.40.470:FF:000001">
    <property type="entry name" value="Coatomer subunit beta"/>
    <property type="match status" value="1"/>
</dbReference>
<organism evidence="34 35">
    <name type="scientific">Candidozyma haemuli</name>
    <dbReference type="NCBI Taxonomy" id="45357"/>
    <lineage>
        <taxon>Eukaryota</taxon>
        <taxon>Fungi</taxon>
        <taxon>Dikarya</taxon>
        <taxon>Ascomycota</taxon>
        <taxon>Saccharomycotina</taxon>
        <taxon>Pichiomycetes</taxon>
        <taxon>Metschnikowiaceae</taxon>
        <taxon>Candidozyma</taxon>
    </lineage>
</organism>
<keyword evidence="18" id="KW-1133">Transmembrane helix</keyword>
<dbReference type="GO" id="GO:0000139">
    <property type="term" value="C:Golgi membrane"/>
    <property type="evidence" value="ECO:0007669"/>
    <property type="project" value="UniProtKB-SubCell"/>
</dbReference>
<dbReference type="CDD" id="cd00200">
    <property type="entry name" value="WD40"/>
    <property type="match status" value="1"/>
</dbReference>
<comment type="function">
    <text evidence="22">The coatomer is a cytosolic protein complex that binds to dilysine motifs and reversibly associates with Golgi non-clathrin-coated vesicles, which further mediate biosynthetic protein transport from the ER, via the Golgi up to the trans Golgi network. Coatomer complex is required for budding from Golgi membranes, and is essential for the retrograde Golgi-to-ER transport of dilysine-tagged proteins.</text>
</comment>
<feature type="domain" description="COPA/B second beta-propeller" evidence="31">
    <location>
        <begin position="902"/>
        <end position="1186"/>
    </location>
</feature>
<keyword evidence="9" id="KW-0813">Transport</keyword>
<dbReference type="STRING" id="45357.A0A2V1AQX0"/>
<dbReference type="SUPFAM" id="SSF53756">
    <property type="entry name" value="UDP-Glycosyltransferase/glycogen phosphorylase"/>
    <property type="match status" value="1"/>
</dbReference>
<dbReference type="InterPro" id="IPR001680">
    <property type="entry name" value="WD40_rpt"/>
</dbReference>
<dbReference type="Pfam" id="PF04053">
    <property type="entry name" value="B-prop_COPA_B_2nd"/>
    <property type="match status" value="1"/>
</dbReference>
<dbReference type="Proteomes" id="UP000244309">
    <property type="component" value="Unassembled WGS sequence"/>
</dbReference>
<evidence type="ECO:0000256" key="29">
    <source>
        <dbReference type="SAM" id="SignalP"/>
    </source>
</evidence>
<evidence type="ECO:0000259" key="31">
    <source>
        <dbReference type="Pfam" id="PF04053"/>
    </source>
</evidence>
<keyword evidence="15" id="KW-0256">Endoplasmic reticulum</keyword>
<dbReference type="Pfam" id="PF15924">
    <property type="entry name" value="ALG11_N"/>
    <property type="match status" value="1"/>
</dbReference>
<dbReference type="PROSITE" id="PS50294">
    <property type="entry name" value="WD_REPEATS_REGION"/>
    <property type="match status" value="3"/>
</dbReference>
<dbReference type="InterPro" id="IPR056176">
    <property type="entry name" value="TPR_COPA_B"/>
</dbReference>
<evidence type="ECO:0000256" key="20">
    <source>
        <dbReference type="ARBA" id="ARBA00023136"/>
    </source>
</evidence>
<keyword evidence="21" id="KW-0968">Cytoplasmic vesicle</keyword>
<name>A0A2V1AQX0_9ASCO</name>
<evidence type="ECO:0000256" key="14">
    <source>
        <dbReference type="ARBA" id="ARBA00022737"/>
    </source>
</evidence>
<dbReference type="GO" id="GO:0004377">
    <property type="term" value="F:GDP-Man:Man(3)GlcNAc(2)-PP-Dol alpha-1,2-mannosyltransferase activity"/>
    <property type="evidence" value="ECO:0007669"/>
    <property type="project" value="UniProtKB-EC"/>
</dbReference>
<evidence type="ECO:0000256" key="12">
    <source>
        <dbReference type="ARBA" id="ARBA00022676"/>
    </source>
</evidence>
<feature type="domain" description="Glycosyl transferase family 1" evidence="30">
    <location>
        <begin position="337"/>
        <end position="482"/>
    </location>
</feature>
<dbReference type="GO" id="GO:0005789">
    <property type="term" value="C:endoplasmic reticulum membrane"/>
    <property type="evidence" value="ECO:0007669"/>
    <property type="project" value="UniProtKB-SubCell"/>
</dbReference>
<sequence length="1474" mass="167106">MIFLVIGVFTLFFLFKVAEGALPQLFLVPPNHWQDKITRVIDSKKPIYLKAGIKRSSSENVWSVQNKIVISPTDIEGKDAFMEALTRRDPKDPQRSRLYGFFHPYANNGGGGEKVLWQAVHATLLQNKHNIAVIYTTNVEASPKEILQKVEQKFDIRGMDSKRVVFIYLRKFSKWIDADSWKHFTLIGQLLGSLLLAAEAIYELTPDVWIDTIGLPGSYIPISVILRIPIMAYVHYPIIQPDMFNKLKFRKLSDLAKIGPSLGDAIAVLKFFYWTALYYFYTYLGSCVDFTFTNGTWTYNHIKAIWSSNIYLGKTIEILYPPCATENLIQGVSFETPRENKLLYIAQFRPEKRHSLILEEYSEFLKKTQQEKLPLADIPTVVFLGSCRTPEDSGTLRKLRAQTKELELTEFVEFIVDCSYDEMREQLQKCKFGLNAMWNEHFGIGVVEYAISGVVPIVHASAGPLLDICNSGSPSLSWENDIGYFFKSQSDPDYKGEKLDGDLVFDFKGEKAHYPTLENVLVKVFIEKPEQASDEALAIKRRVGSKIMLEKFSNEMFVQKWMNQLVVAERLEETYRIEKRVARTMKLEVTKQFSTRSERVKGIDFHPSEPWILTTLYNGKIEIWSYATNTLIKSIQVTDLPVRSGKFIARKNWIVVGSDDFHVRVYNYNTGEKITQFEAHPDYIRSIAVHQSLPYVLTSSDDLTIKLWNWENNWRLEQTYEGHQHYIMSVNFNPKDPNTFASACLDRTVKVWSLSSPQPNFTLVAHDEKGVNYVDYYPQADKPYLITASDDKTVKVWDYQTKSCVAVLEGHLANVSFAIFHPELPLIVSGSEDGTVRFWNSNTFKLEKSVNYGLERVWCVGILQKSNLIAVGCDSGYIVIKMGNEEPLFSMDNNGKLIYAKNSEVYSSVIKPTSTDGLKDGETLPIQQKELGTVEIYPQTLAHSPNGRYAAVCGDGEYLVYTALAWRSKAFGKALDFAWNTHDMSNATSFAIRESKLSIKIFKNFQEHVAVDLVYEADKIIAGALLGVKSSGLLCFYDWETGALVRKVNLAQNDVQDLVWSDNGEMVAVLTTVAASETGAGTNAGKNGNETYFLSFDRAVYEESLTDGSYLASEGAEAAFDVLYTLPSSETILSGKFIGDVFVYTTGTTNRLNYFVGGEVINLSHFDRKYYVIGYKAADGKLYLIDKTFNVISWYLNAKILELQTLVMRGDLEQYAKGFVEEDVPDVSTIGKEDLSGEYAEYLEGLSKTELNQLSRFFEKLGYLKLSFSLSQDFDSKFQIALSTGDLNKAYELLAESQEQNPSTASANTIKWKKLGDLALEKWQIKLAEDCYWLAKDYSSLLLLLSSSNNQEQLTRLAETVEGLGKYNIAFQSWWLTGNVERCLNLLVKTERFTEAAFFGRTYGISESKLQEIVASWKKQLESKGRARISPAQDALIDLEDNKHTIDDDLLDDEEEIYTQEEPADGPSGVEIEV</sequence>
<keyword evidence="17" id="KW-0653">Protein transport</keyword>
<evidence type="ECO:0000256" key="4">
    <source>
        <dbReference type="ARBA" id="ARBA00004922"/>
    </source>
</evidence>
<evidence type="ECO:0000256" key="11">
    <source>
        <dbReference type="ARBA" id="ARBA00022574"/>
    </source>
</evidence>
<dbReference type="InterPro" id="IPR036322">
    <property type="entry name" value="WD40_repeat_dom_sf"/>
</dbReference>
<comment type="catalytic activity">
    <reaction evidence="27">
        <text>an alpha-D-Man-(1-&gt;3)-[alpha-D-Man-(1-&gt;6)]-beta-D-Man-(1-&gt;4)-beta-D-GlcNAc-(1-&gt;4)-alpha-D-GlcNAc-diphospho-di-trans,poly-cis-dolichol + 2 GDP-alpha-D-mannose = an alpha-D-Man-(1-&gt;2)-alpha-D-Man-(1-&gt;2)-alpha-D-Man-(1-&gt;3)-[alpha-D-Man-(1-&gt;6)]-beta-D-Man-(1-&gt;4)-beta-D-GlcNAc-(1-&gt;4)-alpha-D-GlcNAc-diphospho-di-trans,poly-cis-dolichol + 2 GDP + 2 H(+)</text>
        <dbReference type="Rhea" id="RHEA:29523"/>
        <dbReference type="Rhea" id="RHEA-COMP:19515"/>
        <dbReference type="Rhea" id="RHEA-COMP:19516"/>
        <dbReference type="ChEBI" id="CHEBI:15378"/>
        <dbReference type="ChEBI" id="CHEBI:57527"/>
        <dbReference type="ChEBI" id="CHEBI:58189"/>
        <dbReference type="ChEBI" id="CHEBI:132511"/>
        <dbReference type="ChEBI" id="CHEBI:132515"/>
        <dbReference type="EC" id="2.4.1.131"/>
    </reaction>
    <physiologicalReaction direction="left-to-right" evidence="27">
        <dbReference type="Rhea" id="RHEA:29524"/>
    </physiologicalReaction>
</comment>
<dbReference type="InterPro" id="IPR006692">
    <property type="entry name" value="Beta-prop_COPA/B_2nd"/>
</dbReference>
<dbReference type="GO" id="GO:0005198">
    <property type="term" value="F:structural molecule activity"/>
    <property type="evidence" value="ECO:0007669"/>
    <property type="project" value="InterPro"/>
</dbReference>
<keyword evidence="12" id="KW-0808">Transferase</keyword>
<dbReference type="EC" id="2.4.1.131" evidence="7"/>
<evidence type="ECO:0000256" key="15">
    <source>
        <dbReference type="ARBA" id="ARBA00022824"/>
    </source>
</evidence>
<evidence type="ECO:0000256" key="7">
    <source>
        <dbReference type="ARBA" id="ARBA00012645"/>
    </source>
</evidence>
<dbReference type="VEuPathDB" id="FungiDB:CXQ85_001914"/>
<keyword evidence="11 28" id="KW-0853">WD repeat</keyword>
<dbReference type="RefSeq" id="XP_025341074.1">
    <property type="nucleotide sequence ID" value="XM_025485609.1"/>
</dbReference>
<feature type="repeat" description="WD" evidence="28">
    <location>
        <begin position="808"/>
        <end position="849"/>
    </location>
</feature>
<evidence type="ECO:0000256" key="24">
    <source>
        <dbReference type="ARBA" id="ARBA00032060"/>
    </source>
</evidence>
<keyword evidence="29" id="KW-0732">Signal</keyword>
<evidence type="ECO:0000256" key="9">
    <source>
        <dbReference type="ARBA" id="ARBA00022448"/>
    </source>
</evidence>
<dbReference type="InterPro" id="IPR050844">
    <property type="entry name" value="Coatomer_complex_subunit"/>
</dbReference>
<evidence type="ECO:0000259" key="30">
    <source>
        <dbReference type="Pfam" id="PF00534"/>
    </source>
</evidence>
<dbReference type="Pfam" id="PF00400">
    <property type="entry name" value="WD40"/>
    <property type="match status" value="5"/>
</dbReference>
<feature type="signal peptide" evidence="29">
    <location>
        <begin position="1"/>
        <end position="20"/>
    </location>
</feature>
<dbReference type="InterPro" id="IPR001296">
    <property type="entry name" value="Glyco_trans_1"/>
</dbReference>
<dbReference type="Gene3D" id="1.25.40.470">
    <property type="match status" value="1"/>
</dbReference>
<dbReference type="Pfam" id="PF23953">
    <property type="entry name" value="TPR_COPA_B"/>
    <property type="match status" value="1"/>
</dbReference>
<keyword evidence="16" id="KW-0931">ER-Golgi transport</keyword>
<dbReference type="PROSITE" id="PS50082">
    <property type="entry name" value="WD_REPEATS_2"/>
    <property type="match status" value="5"/>
</dbReference>
<comment type="subcellular location">
    <subcellularLocation>
        <location evidence="2">Cytoplasmic vesicle</location>
        <location evidence="2">COPI-coated vesicle membrane</location>
        <topology evidence="2">Peripheral membrane protein</topology>
        <orientation evidence="2">Cytoplasmic side</orientation>
    </subcellularLocation>
    <subcellularLocation>
        <location evidence="3">Endoplasmic reticulum membrane</location>
        <topology evidence="3">Single-pass membrane protein</topology>
    </subcellularLocation>
    <subcellularLocation>
        <location evidence="1">Golgi apparatus membrane</location>
        <topology evidence="1">Peripheral membrane protein</topology>
        <orientation evidence="1">Cytoplasmic side</orientation>
    </subcellularLocation>
</comment>
<dbReference type="SUPFAM" id="SSF50978">
    <property type="entry name" value="WD40 repeat-like"/>
    <property type="match status" value="2"/>
</dbReference>
<dbReference type="InterPro" id="IPR015943">
    <property type="entry name" value="WD40/YVTN_repeat-like_dom_sf"/>
</dbReference>
<feature type="domain" description="COPA/B TPR" evidence="33">
    <location>
        <begin position="1239"/>
        <end position="1418"/>
    </location>
</feature>
<evidence type="ECO:0000256" key="10">
    <source>
        <dbReference type="ARBA" id="ARBA00022490"/>
    </source>
</evidence>
<dbReference type="CDD" id="cd22947">
    <property type="entry name" value="Coatomer_WDAD_beta-like"/>
    <property type="match status" value="1"/>
</dbReference>
<protein>
    <recommendedName>
        <fullName evidence="8">GDP-Man:Man(3)GlcNAc(2)-PP-Dol alpha-1,2-mannosyltransferase</fullName>
        <ecNumber evidence="7">2.4.1.131</ecNumber>
    </recommendedName>
    <alternativeName>
        <fullName evidence="23">Alpha-1,2-mannosyltransferase ALG11</fullName>
    </alternativeName>
    <alternativeName>
        <fullName evidence="24">Asparagine-linked glycosylation protein 11</fullName>
    </alternativeName>
    <alternativeName>
        <fullName evidence="26">Beta'-coat protein</fullName>
    </alternativeName>
    <alternativeName>
        <fullName evidence="25">Glycolipid 2-alpha-mannosyltransferase</fullName>
    </alternativeName>
</protein>
<evidence type="ECO:0000256" key="13">
    <source>
        <dbReference type="ARBA" id="ARBA00022692"/>
    </source>
</evidence>
<reference evidence="34 35" key="1">
    <citation type="submission" date="2017-12" db="EMBL/GenBank/DDBJ databases">
        <title>Genome Sequence of a Multidrug-Resistant Candida haemulonii Isolate from a Patient with Chronic Leg Ulcers in Israel.</title>
        <authorList>
            <person name="Chow N.A."/>
            <person name="Gade L."/>
            <person name="Batra D."/>
            <person name="Rowe L.A."/>
            <person name="Ben-Ami R."/>
            <person name="Loparev V.N."/>
            <person name="Litvintseva A.P."/>
        </authorList>
    </citation>
    <scope>NUCLEOTIDE SEQUENCE [LARGE SCALE GENOMIC DNA]</scope>
    <source>
        <strain evidence="34 35">B11899</strain>
    </source>
</reference>
<dbReference type="GO" id="GO:0006888">
    <property type="term" value="P:endoplasmic reticulum to Golgi vesicle-mediated transport"/>
    <property type="evidence" value="ECO:0007669"/>
    <property type="project" value="TreeGrafter"/>
</dbReference>
<evidence type="ECO:0000256" key="23">
    <source>
        <dbReference type="ARBA" id="ARBA00030431"/>
    </source>
</evidence>
<dbReference type="EMBL" id="PKFO01000003">
    <property type="protein sequence ID" value="PVH20134.1"/>
    <property type="molecule type" value="Genomic_DNA"/>
</dbReference>
<evidence type="ECO:0000256" key="19">
    <source>
        <dbReference type="ARBA" id="ARBA00023034"/>
    </source>
</evidence>
<dbReference type="InterPro" id="IPR031814">
    <property type="entry name" value="ALG11_N"/>
</dbReference>
<keyword evidence="19" id="KW-0333">Golgi apparatus</keyword>
<feature type="repeat" description="WD" evidence="28">
    <location>
        <begin position="720"/>
        <end position="762"/>
    </location>
</feature>
<comment type="pathway">
    <text evidence="4">Protein modification; protein glycosylation.</text>
</comment>
<evidence type="ECO:0000256" key="5">
    <source>
        <dbReference type="ARBA" id="ARBA00006122"/>
    </source>
</evidence>
<keyword evidence="35" id="KW-1185">Reference proteome</keyword>
<evidence type="ECO:0000313" key="35">
    <source>
        <dbReference type="Proteomes" id="UP000244309"/>
    </source>
</evidence>
<evidence type="ECO:0000256" key="25">
    <source>
        <dbReference type="ARBA" id="ARBA00032515"/>
    </source>
</evidence>
<accession>A0A2V1AQX0</accession>
<evidence type="ECO:0000256" key="26">
    <source>
        <dbReference type="ARBA" id="ARBA00032920"/>
    </source>
</evidence>